<keyword evidence="3" id="KW-1185">Reference proteome</keyword>
<gene>
    <name evidence="2" type="ORF">ASIM_LOCUS12987</name>
</gene>
<feature type="chain" id="PRO_5043121123" evidence="1">
    <location>
        <begin position="17"/>
        <end position="146"/>
    </location>
</feature>
<dbReference type="InterPro" id="IPR010558">
    <property type="entry name" value="Ly-6-related"/>
</dbReference>
<dbReference type="PANTHER" id="PTHR34722">
    <property type="entry name" value="HOMOLOG OF ODR-2 (TWO)-RELATED"/>
    <property type="match status" value="1"/>
</dbReference>
<feature type="signal peptide" evidence="1">
    <location>
        <begin position="1"/>
        <end position="16"/>
    </location>
</feature>
<dbReference type="EMBL" id="UYRR01031290">
    <property type="protein sequence ID" value="VDK48621.1"/>
    <property type="molecule type" value="Genomic_DNA"/>
</dbReference>
<protein>
    <submittedName>
        <fullName evidence="4">Ly-6-related protein HOT-5 (inferred by orthology to a C. elegans protein)</fullName>
    </submittedName>
</protein>
<reference evidence="4" key="1">
    <citation type="submission" date="2017-02" db="UniProtKB">
        <authorList>
            <consortium name="WormBaseParasite"/>
        </authorList>
    </citation>
    <scope>IDENTIFICATION</scope>
</reference>
<evidence type="ECO:0000313" key="4">
    <source>
        <dbReference type="WBParaSite" id="ASIM_0001355901-mRNA-1"/>
    </source>
</evidence>
<evidence type="ECO:0000313" key="3">
    <source>
        <dbReference type="Proteomes" id="UP000267096"/>
    </source>
</evidence>
<evidence type="ECO:0000256" key="1">
    <source>
        <dbReference type="SAM" id="SignalP"/>
    </source>
</evidence>
<dbReference type="Pfam" id="PF06579">
    <property type="entry name" value="Ly-6_related"/>
    <property type="match status" value="1"/>
</dbReference>
<dbReference type="OrthoDB" id="5872354at2759"/>
<dbReference type="GO" id="GO:0043025">
    <property type="term" value="C:neuronal cell body"/>
    <property type="evidence" value="ECO:0007669"/>
    <property type="project" value="TreeGrafter"/>
</dbReference>
<sequence length="146" mass="16565">MPLFVLFIMLVDVTNCLKCFSCASADYEPLFERSATLRHSLSIPRFGDLCDSVEKLHAIAPVETCPSTCISLLEPQYFGGVQLDNTPYTYIRGCASTLFASISDRPREIDFLHTEAICLPLRLSQIWPSIQTDEHVQVRFIMFIQK</sequence>
<dbReference type="GO" id="GO:0030424">
    <property type="term" value="C:axon"/>
    <property type="evidence" value="ECO:0007669"/>
    <property type="project" value="TreeGrafter"/>
</dbReference>
<dbReference type="Proteomes" id="UP000267096">
    <property type="component" value="Unassembled WGS sequence"/>
</dbReference>
<dbReference type="GO" id="GO:0042048">
    <property type="term" value="P:olfactory behavior"/>
    <property type="evidence" value="ECO:0007669"/>
    <property type="project" value="TreeGrafter"/>
</dbReference>
<organism evidence="4">
    <name type="scientific">Anisakis simplex</name>
    <name type="common">Herring worm</name>
    <dbReference type="NCBI Taxonomy" id="6269"/>
    <lineage>
        <taxon>Eukaryota</taxon>
        <taxon>Metazoa</taxon>
        <taxon>Ecdysozoa</taxon>
        <taxon>Nematoda</taxon>
        <taxon>Chromadorea</taxon>
        <taxon>Rhabditida</taxon>
        <taxon>Spirurina</taxon>
        <taxon>Ascaridomorpha</taxon>
        <taxon>Ascaridoidea</taxon>
        <taxon>Anisakidae</taxon>
        <taxon>Anisakis</taxon>
        <taxon>Anisakis simplex complex</taxon>
    </lineage>
</organism>
<name>A0A0M3JYM8_ANISI</name>
<dbReference type="PANTHER" id="PTHR34722:SF9">
    <property type="entry name" value="HOMOLOG OF ODR-2 (TWO)"/>
    <property type="match status" value="1"/>
</dbReference>
<proteinExistence type="predicted"/>
<dbReference type="GO" id="GO:1990834">
    <property type="term" value="P:response to odorant"/>
    <property type="evidence" value="ECO:0007669"/>
    <property type="project" value="TreeGrafter"/>
</dbReference>
<accession>A0A0M3JYM8</accession>
<keyword evidence="1" id="KW-0732">Signal</keyword>
<dbReference type="WBParaSite" id="ASIM_0001355901-mRNA-1">
    <property type="protein sequence ID" value="ASIM_0001355901-mRNA-1"/>
    <property type="gene ID" value="ASIM_0001355901"/>
</dbReference>
<reference evidence="2 3" key="2">
    <citation type="submission" date="2018-11" db="EMBL/GenBank/DDBJ databases">
        <authorList>
            <consortium name="Pathogen Informatics"/>
        </authorList>
    </citation>
    <scope>NUCLEOTIDE SEQUENCE [LARGE SCALE GENOMIC DNA]</scope>
</reference>
<evidence type="ECO:0000313" key="2">
    <source>
        <dbReference type="EMBL" id="VDK48621.1"/>
    </source>
</evidence>
<dbReference type="AlphaFoldDB" id="A0A0M3JYM8"/>